<dbReference type="SUPFAM" id="SSF56219">
    <property type="entry name" value="DNase I-like"/>
    <property type="match status" value="1"/>
</dbReference>
<sequence>MCGSAALLLSCAADHARLAGVAYAVIMVDAPLIGPALAPDLHVMTYNIRRRIPHANRRSPDLWTPRHRIMRRLLQAERPTVLGVQEALPDQVQFLDECLGAGYQWVGRGRNANGSGEHCAIFYDSRRLTLLDWTQKALSNTPDVPGSRSFGNHVPRIAVLARFTDRVTGVEFLVVNTHFDHLSPKSRLRSAEMLSELVSSAAVPAVVMGDVNTRPGSRPYQQFTGGGQFRDAWTAARIRLTPAYTTFSNYRQPRIGAKRIDWILVSGPVTVRSVGINPFRLRGRAASDHEPVQAVLRINPEIT</sequence>
<keyword evidence="3" id="KW-1185">Reference proteome</keyword>
<organism evidence="2 3">
    <name type="scientific">Glaciihabitans tibetensis</name>
    <dbReference type="NCBI Taxonomy" id="1266600"/>
    <lineage>
        <taxon>Bacteria</taxon>
        <taxon>Bacillati</taxon>
        <taxon>Actinomycetota</taxon>
        <taxon>Actinomycetes</taxon>
        <taxon>Micrococcales</taxon>
        <taxon>Microbacteriaceae</taxon>
        <taxon>Glaciihabitans</taxon>
    </lineage>
</organism>
<dbReference type="Pfam" id="PF03372">
    <property type="entry name" value="Exo_endo_phos"/>
    <property type="match status" value="1"/>
</dbReference>
<dbReference type="GO" id="GO:0000175">
    <property type="term" value="F:3'-5'-RNA exonuclease activity"/>
    <property type="evidence" value="ECO:0007669"/>
    <property type="project" value="TreeGrafter"/>
</dbReference>
<accession>A0A2T0VG01</accession>
<dbReference type="PANTHER" id="PTHR12121:SF36">
    <property type="entry name" value="ENDONUCLEASE_EXONUCLEASE_PHOSPHATASE DOMAIN-CONTAINING PROTEIN"/>
    <property type="match status" value="1"/>
</dbReference>
<protein>
    <submittedName>
        <fullName evidence="2">Endonuclease/exonuclease/phosphatase family metal-dependent hydrolase</fullName>
    </submittedName>
</protein>
<dbReference type="CDD" id="cd09083">
    <property type="entry name" value="EEP-1"/>
    <property type="match status" value="1"/>
</dbReference>
<keyword evidence="2" id="KW-0255">Endonuclease</keyword>
<dbReference type="InterPro" id="IPR036691">
    <property type="entry name" value="Endo/exonu/phosph_ase_sf"/>
</dbReference>
<name>A0A2T0VG01_9MICO</name>
<keyword evidence="2" id="KW-0378">Hydrolase</keyword>
<dbReference type="EMBL" id="PVTL01000003">
    <property type="protein sequence ID" value="PRY69147.1"/>
    <property type="molecule type" value="Genomic_DNA"/>
</dbReference>
<dbReference type="PANTHER" id="PTHR12121">
    <property type="entry name" value="CARBON CATABOLITE REPRESSOR PROTEIN 4"/>
    <property type="match status" value="1"/>
</dbReference>
<reference evidence="2 3" key="1">
    <citation type="submission" date="2018-03" db="EMBL/GenBank/DDBJ databases">
        <title>Genomic Encyclopedia of Type Strains, Phase III (KMG-III): the genomes of soil and plant-associated and newly described type strains.</title>
        <authorList>
            <person name="Whitman W."/>
        </authorList>
    </citation>
    <scope>NUCLEOTIDE SEQUENCE [LARGE SCALE GENOMIC DNA]</scope>
    <source>
        <strain evidence="2 3">CGMCC 1.12484</strain>
    </source>
</reference>
<feature type="domain" description="Endonuclease/exonuclease/phosphatase" evidence="1">
    <location>
        <begin position="44"/>
        <end position="289"/>
    </location>
</feature>
<dbReference type="GO" id="GO:0004519">
    <property type="term" value="F:endonuclease activity"/>
    <property type="evidence" value="ECO:0007669"/>
    <property type="project" value="UniProtKB-KW"/>
</dbReference>
<dbReference type="Gene3D" id="3.60.10.10">
    <property type="entry name" value="Endonuclease/exonuclease/phosphatase"/>
    <property type="match status" value="1"/>
</dbReference>
<dbReference type="InterPro" id="IPR050410">
    <property type="entry name" value="CCR4/nocturin_mRNA_transcr"/>
</dbReference>
<comment type="caution">
    <text evidence="2">The sequence shown here is derived from an EMBL/GenBank/DDBJ whole genome shotgun (WGS) entry which is preliminary data.</text>
</comment>
<keyword evidence="2" id="KW-0540">Nuclease</keyword>
<evidence type="ECO:0000313" key="2">
    <source>
        <dbReference type="EMBL" id="PRY69147.1"/>
    </source>
</evidence>
<dbReference type="Proteomes" id="UP000237983">
    <property type="component" value="Unassembled WGS sequence"/>
</dbReference>
<evidence type="ECO:0000259" key="1">
    <source>
        <dbReference type="Pfam" id="PF03372"/>
    </source>
</evidence>
<gene>
    <name evidence="2" type="ORF">B0I08_103354</name>
</gene>
<dbReference type="AlphaFoldDB" id="A0A2T0VG01"/>
<keyword evidence="2" id="KW-0269">Exonuclease</keyword>
<proteinExistence type="predicted"/>
<evidence type="ECO:0000313" key="3">
    <source>
        <dbReference type="Proteomes" id="UP000237983"/>
    </source>
</evidence>
<dbReference type="InterPro" id="IPR005135">
    <property type="entry name" value="Endo/exonuclease/phosphatase"/>
</dbReference>